<gene>
    <name evidence="1" type="ORF">Pyn_24130</name>
</gene>
<reference evidence="1 2" key="1">
    <citation type="submission" date="2018-02" db="EMBL/GenBank/DDBJ databases">
        <title>Draft genome of wild Prunus yedoensis var. nudiflora.</title>
        <authorList>
            <person name="Baek S."/>
            <person name="Kim J.-H."/>
            <person name="Choi K."/>
            <person name="Kim G.-B."/>
            <person name="Cho A."/>
            <person name="Jang H."/>
            <person name="Shin C.-H."/>
            <person name="Yu H.-J."/>
            <person name="Mun J.-H."/>
        </authorList>
    </citation>
    <scope>NUCLEOTIDE SEQUENCE [LARGE SCALE GENOMIC DNA]</scope>
    <source>
        <strain evidence="2">cv. Jeju island</strain>
        <tissue evidence="1">Leaf</tissue>
    </source>
</reference>
<keyword evidence="2" id="KW-1185">Reference proteome</keyword>
<dbReference type="AlphaFoldDB" id="A0A314ZUQ3"/>
<evidence type="ECO:0000313" key="1">
    <source>
        <dbReference type="EMBL" id="PQQ21194.1"/>
    </source>
</evidence>
<dbReference type="EMBL" id="PJQY01000018">
    <property type="protein sequence ID" value="PQQ21194.1"/>
    <property type="molecule type" value="Genomic_DNA"/>
</dbReference>
<accession>A0A314ZUQ3</accession>
<comment type="caution">
    <text evidence="1">The sequence shown here is derived from an EMBL/GenBank/DDBJ whole genome shotgun (WGS) entry which is preliminary data.</text>
</comment>
<protein>
    <submittedName>
        <fullName evidence="1">Pentatricopeptide repeat-containing protein</fullName>
    </submittedName>
</protein>
<organism evidence="1 2">
    <name type="scientific">Prunus yedoensis var. nudiflora</name>
    <dbReference type="NCBI Taxonomy" id="2094558"/>
    <lineage>
        <taxon>Eukaryota</taxon>
        <taxon>Viridiplantae</taxon>
        <taxon>Streptophyta</taxon>
        <taxon>Embryophyta</taxon>
        <taxon>Tracheophyta</taxon>
        <taxon>Spermatophyta</taxon>
        <taxon>Magnoliopsida</taxon>
        <taxon>eudicotyledons</taxon>
        <taxon>Gunneridae</taxon>
        <taxon>Pentapetalae</taxon>
        <taxon>rosids</taxon>
        <taxon>fabids</taxon>
        <taxon>Rosales</taxon>
        <taxon>Rosaceae</taxon>
        <taxon>Amygdaloideae</taxon>
        <taxon>Amygdaleae</taxon>
        <taxon>Prunus</taxon>
    </lineage>
</organism>
<dbReference type="Proteomes" id="UP000250321">
    <property type="component" value="Unassembled WGS sequence"/>
</dbReference>
<sequence length="111" mass="12786">MLASTKNSLLFFLHRSKPQTHCVLIRHLATVNAAPQNGVVPNKDDYFSAIQHITNIVRRDHFMERTLNKLRITVDSELVYRVLRACSAAGTESLRFFNWARTHHPPITPQH</sequence>
<dbReference type="STRING" id="2094558.A0A314ZUQ3"/>
<dbReference type="OrthoDB" id="10468912at2759"/>
<name>A0A314ZUQ3_PRUYE</name>
<evidence type="ECO:0000313" key="2">
    <source>
        <dbReference type="Proteomes" id="UP000250321"/>
    </source>
</evidence>
<proteinExistence type="predicted"/>